<evidence type="ECO:0000313" key="3">
    <source>
        <dbReference type="Proteomes" id="UP000516468"/>
    </source>
</evidence>
<dbReference type="Proteomes" id="UP000516468">
    <property type="component" value="Segment"/>
</dbReference>
<dbReference type="GeneID" id="63027265"/>
<reference evidence="2 3" key="1">
    <citation type="submission" date="2020-05" db="EMBL/GenBank/DDBJ databases">
        <authorList>
            <person name="Mick M."/>
            <person name="Mijatovic I."/>
            <person name="Miller A.J."/>
            <person name="Stuckman S.A."/>
            <person name="Volas E.M."/>
            <person name="Daniels C.J."/>
            <person name="Breitenberger C.A."/>
            <person name="Ball S.L."/>
            <person name="Garlena R.A."/>
            <person name="Russell D.A."/>
            <person name="Pope W.H."/>
            <person name="Jacobs-Sera D."/>
            <person name="Hatfull G.F."/>
        </authorList>
    </citation>
    <scope>NUCLEOTIDE SEQUENCE [LARGE SCALE GENOMIC DNA]</scope>
</reference>
<sequence length="148" mass="15992">MADDNSTPSIQAEKPKRVKNANGTKPGTDGDQIKYKFSSSPTGLFEHKPRVGEVRVMTVTVECTASGDEQIRDGVRHVANWAVRNAQLGRQTTLPDDEKQTAIDDDEIAKESAQAELALVGEAEKEQADAEQKAVSGVDDPFNPAAKQ</sequence>
<organism evidence="2 3">
    <name type="scientific">Gordonia Phage Zitch</name>
    <dbReference type="NCBI Taxonomy" id="2743909"/>
    <lineage>
        <taxon>Viruses</taxon>
        <taxon>Duplodnaviria</taxon>
        <taxon>Heunggongvirae</taxon>
        <taxon>Uroviricota</taxon>
        <taxon>Caudoviricetes</taxon>
        <taxon>Stackebrandtviridae</taxon>
        <taxon>Schenleyvirinae</taxon>
        <taxon>Zitchvirus</taxon>
        <taxon>Zitchvirus zitch</taxon>
    </lineage>
</organism>
<dbReference type="Pfam" id="PF23785">
    <property type="entry name" value="DUF7171"/>
    <property type="match status" value="1"/>
</dbReference>
<dbReference type="InterPro" id="IPR055595">
    <property type="entry name" value="DUF7171"/>
</dbReference>
<name>A0A7G3V9J3_9CAUD</name>
<feature type="compositionally biased region" description="Polar residues" evidence="1">
    <location>
        <begin position="1"/>
        <end position="10"/>
    </location>
</feature>
<evidence type="ECO:0000256" key="1">
    <source>
        <dbReference type="SAM" id="MobiDB-lite"/>
    </source>
</evidence>
<protein>
    <submittedName>
        <fullName evidence="2">Uncharacterized protein</fullName>
    </submittedName>
</protein>
<feature type="region of interest" description="Disordered" evidence="1">
    <location>
        <begin position="1"/>
        <end position="34"/>
    </location>
</feature>
<gene>
    <name evidence="2" type="primary">55</name>
    <name evidence="2" type="ORF">SEA_ZITCH_55</name>
</gene>
<accession>A0A7G3V9J3</accession>
<feature type="region of interest" description="Disordered" evidence="1">
    <location>
        <begin position="121"/>
        <end position="148"/>
    </location>
</feature>
<keyword evidence="3" id="KW-1185">Reference proteome</keyword>
<dbReference type="EMBL" id="MT498036">
    <property type="protein sequence ID" value="QKY78501.1"/>
    <property type="molecule type" value="Genomic_DNA"/>
</dbReference>
<evidence type="ECO:0000313" key="2">
    <source>
        <dbReference type="EMBL" id="QKY78501.1"/>
    </source>
</evidence>
<proteinExistence type="predicted"/>
<dbReference type="KEGG" id="vg:63027265"/>
<dbReference type="RefSeq" id="YP_010002713.1">
    <property type="nucleotide sequence ID" value="NC_053247.1"/>
</dbReference>
<feature type="compositionally biased region" description="Basic and acidic residues" evidence="1">
    <location>
        <begin position="122"/>
        <end position="132"/>
    </location>
</feature>